<sequence>MYMSEMRVDQAAGLRRMAQPNPVRVIAVTSGKGGVGKTNVSVNLAVALADTGKQVMLLDADLSLANIDVLLGLHPDKNLSHVIDGERSLEEIIVTGPSGIMVVPASSGVKRLSELSTMENAGLIRAFSELNHDVDILIIDTAAGINESVTSFSRAAQEVVVVVCDEPASITDAYALIKVLNVEYGIQRFRVLANQAHSAQEGRELFNKISRVTDRYLDVTLEFMGTIPHDDYLKKAVRKQRAVVQAYPRSRSSMAFKNLAQKTDRWPVPSAAGGHLEFFVERLIQSHNGHMEMPV</sequence>
<dbReference type="CDD" id="cd02038">
    <property type="entry name" value="FlhG-like"/>
    <property type="match status" value="1"/>
</dbReference>
<dbReference type="InterPro" id="IPR033756">
    <property type="entry name" value="YlxH/NBP35"/>
</dbReference>
<evidence type="ECO:0000256" key="1">
    <source>
        <dbReference type="ARBA" id="ARBA00022741"/>
    </source>
</evidence>
<gene>
    <name evidence="3" type="ORF">MNBD_GAMMA14-1807</name>
</gene>
<dbReference type="InterPro" id="IPR033875">
    <property type="entry name" value="FlhG"/>
</dbReference>
<dbReference type="SUPFAM" id="SSF52540">
    <property type="entry name" value="P-loop containing nucleoside triphosphate hydrolases"/>
    <property type="match status" value="1"/>
</dbReference>
<dbReference type="GO" id="GO:0005524">
    <property type="term" value="F:ATP binding"/>
    <property type="evidence" value="ECO:0007669"/>
    <property type="project" value="UniProtKB-KW"/>
</dbReference>
<dbReference type="InterPro" id="IPR025501">
    <property type="entry name" value="MinD_FleN"/>
</dbReference>
<dbReference type="PIRSF" id="PIRSF003092">
    <property type="entry name" value="MinD"/>
    <property type="match status" value="1"/>
</dbReference>
<keyword evidence="3" id="KW-0966">Cell projection</keyword>
<keyword evidence="1" id="KW-0547">Nucleotide-binding</keyword>
<dbReference type="GO" id="GO:0005829">
    <property type="term" value="C:cytosol"/>
    <property type="evidence" value="ECO:0007669"/>
    <property type="project" value="TreeGrafter"/>
</dbReference>
<dbReference type="InterPro" id="IPR027417">
    <property type="entry name" value="P-loop_NTPase"/>
</dbReference>
<accession>A0A3B0Z572</accession>
<dbReference type="PANTHER" id="PTHR43384:SF4">
    <property type="entry name" value="CELLULOSE BIOSYNTHESIS PROTEIN BCSQ-RELATED"/>
    <property type="match status" value="1"/>
</dbReference>
<dbReference type="Pfam" id="PF10609">
    <property type="entry name" value="ParA"/>
    <property type="match status" value="1"/>
</dbReference>
<organism evidence="3">
    <name type="scientific">hydrothermal vent metagenome</name>
    <dbReference type="NCBI Taxonomy" id="652676"/>
    <lineage>
        <taxon>unclassified sequences</taxon>
        <taxon>metagenomes</taxon>
        <taxon>ecological metagenomes</taxon>
    </lineage>
</organism>
<evidence type="ECO:0000313" key="3">
    <source>
        <dbReference type="EMBL" id="VAW83353.1"/>
    </source>
</evidence>
<keyword evidence="3" id="KW-0282">Flagellum</keyword>
<evidence type="ECO:0000256" key="2">
    <source>
        <dbReference type="ARBA" id="ARBA00022840"/>
    </source>
</evidence>
<dbReference type="GO" id="GO:0051782">
    <property type="term" value="P:negative regulation of cell division"/>
    <property type="evidence" value="ECO:0007669"/>
    <property type="project" value="TreeGrafter"/>
</dbReference>
<name>A0A3B0Z572_9ZZZZ</name>
<dbReference type="PANTHER" id="PTHR43384">
    <property type="entry name" value="SEPTUM SITE-DETERMINING PROTEIN MIND HOMOLOG, CHLOROPLASTIC-RELATED"/>
    <property type="match status" value="1"/>
</dbReference>
<dbReference type="EMBL" id="UOFM01000533">
    <property type="protein sequence ID" value="VAW83353.1"/>
    <property type="molecule type" value="Genomic_DNA"/>
</dbReference>
<dbReference type="AlphaFoldDB" id="A0A3B0Z572"/>
<dbReference type="GO" id="GO:0016887">
    <property type="term" value="F:ATP hydrolysis activity"/>
    <property type="evidence" value="ECO:0007669"/>
    <property type="project" value="TreeGrafter"/>
</dbReference>
<dbReference type="Gene3D" id="3.40.50.300">
    <property type="entry name" value="P-loop containing nucleotide triphosphate hydrolases"/>
    <property type="match status" value="1"/>
</dbReference>
<protein>
    <submittedName>
        <fullName evidence="3">Flagellar synthesis regulator FleN</fullName>
    </submittedName>
</protein>
<reference evidence="3" key="1">
    <citation type="submission" date="2018-06" db="EMBL/GenBank/DDBJ databases">
        <authorList>
            <person name="Zhirakovskaya E."/>
        </authorList>
    </citation>
    <scope>NUCLEOTIDE SEQUENCE</scope>
</reference>
<keyword evidence="3" id="KW-0969">Cilium</keyword>
<dbReference type="InterPro" id="IPR050625">
    <property type="entry name" value="ParA/MinD_ATPase"/>
</dbReference>
<dbReference type="FunFam" id="3.40.50.300:FF:000158">
    <property type="entry name" value="Site-determining protein"/>
    <property type="match status" value="1"/>
</dbReference>
<proteinExistence type="predicted"/>
<dbReference type="GO" id="GO:0009898">
    <property type="term" value="C:cytoplasmic side of plasma membrane"/>
    <property type="evidence" value="ECO:0007669"/>
    <property type="project" value="TreeGrafter"/>
</dbReference>
<keyword evidence="2" id="KW-0067">ATP-binding</keyword>